<accession>A0A6C0C4A9</accession>
<name>A0A6C0C4A9_9ZZZZ</name>
<evidence type="ECO:0000313" key="1">
    <source>
        <dbReference type="EMBL" id="QHS98488.1"/>
    </source>
</evidence>
<organism evidence="1">
    <name type="scientific">viral metagenome</name>
    <dbReference type="NCBI Taxonomy" id="1070528"/>
    <lineage>
        <taxon>unclassified sequences</taxon>
        <taxon>metagenomes</taxon>
        <taxon>organismal metagenomes</taxon>
    </lineage>
</organism>
<protein>
    <submittedName>
        <fullName evidence="1">Uncharacterized protein</fullName>
    </submittedName>
</protein>
<reference evidence="1" key="1">
    <citation type="journal article" date="2020" name="Nature">
        <title>Giant virus diversity and host interactions through global metagenomics.</title>
        <authorList>
            <person name="Schulz F."/>
            <person name="Roux S."/>
            <person name="Paez-Espino D."/>
            <person name="Jungbluth S."/>
            <person name="Walsh D.A."/>
            <person name="Denef V.J."/>
            <person name="McMahon K.D."/>
            <person name="Konstantinidis K.T."/>
            <person name="Eloe-Fadrosh E.A."/>
            <person name="Kyrpides N.C."/>
            <person name="Woyke T."/>
        </authorList>
    </citation>
    <scope>NUCLEOTIDE SEQUENCE</scope>
    <source>
        <strain evidence="1">GVMAG-M-3300020185-18</strain>
    </source>
</reference>
<sequence>MPYSKGRKNRRNNVRIVNALHDSKTSWKPMMSGLVNNMGRRRVFSNAVNSKCGFDMDAWRKKQNPAGRNRERLFIENTKKENNRTMVETNLTSSQIIHDINSIKITNNKEYYSFNNNKSYSIIYLSQNSFDKGTVRITKPGHYILKENITFHPNPDNDFQPNISSIRNGQYPVGKDGAYHLGFFAAITIETKDVILDLNGFTIKQSREHNIQQRFFSTIELANAPFIPKQGPSSFSNKDNYIAANNVLIKNGKLGLSSHHGIHGNNMSRIVLSDLVITNFEVAAIAMNGATNSIVKNIKINGISQDIPLLSTYSQGRFIRTFLKKVKKENPNASLNVYSGHKSIDDIINELNASLDYTKNEVLNNRELSKDNIFKNENKLYDGNAYGIVLNVNGVVINKMITERTDTMKGNENIYLENIDIENIITEPVEIVGLSLKKEVNPSKEKMRAFIVENSPAYGGKSQVGPIGDVFEIEKTITVNNRYKENVLSNAQLIISKYINDENNGTSNIIPEIINWVENGTSLITEMNKSDIGFTYGGDSMGHHMKGNIGLFISGGKDISIKNLNINGVISKGNRVGNSISHTSDNIDKKLGSTACGCCITASNNIFMENEKIYNIVSQDGDSTETKELNSSIIHL</sequence>
<dbReference type="InterPro" id="IPR011050">
    <property type="entry name" value="Pectin_lyase_fold/virulence"/>
</dbReference>
<dbReference type="EMBL" id="MN739317">
    <property type="protein sequence ID" value="QHS98488.1"/>
    <property type="molecule type" value="Genomic_DNA"/>
</dbReference>
<dbReference type="AlphaFoldDB" id="A0A6C0C4A9"/>
<proteinExistence type="predicted"/>
<dbReference type="SUPFAM" id="SSF51126">
    <property type="entry name" value="Pectin lyase-like"/>
    <property type="match status" value="1"/>
</dbReference>